<keyword evidence="2 7" id="KW-0813">Transport</keyword>
<comment type="caution">
    <text evidence="9">The sequence shown here is derived from an EMBL/GenBank/DDBJ whole genome shotgun (WGS) entry which is preliminary data.</text>
</comment>
<dbReference type="Gene3D" id="1.10.3720.10">
    <property type="entry name" value="MetI-like"/>
    <property type="match status" value="1"/>
</dbReference>
<evidence type="ECO:0000256" key="5">
    <source>
        <dbReference type="ARBA" id="ARBA00022989"/>
    </source>
</evidence>
<evidence type="ECO:0000256" key="7">
    <source>
        <dbReference type="RuleBase" id="RU363032"/>
    </source>
</evidence>
<keyword evidence="6 7" id="KW-0472">Membrane</keyword>
<dbReference type="PANTHER" id="PTHR43163:SF6">
    <property type="entry name" value="DIPEPTIDE TRANSPORT SYSTEM PERMEASE PROTEIN DPPB-RELATED"/>
    <property type="match status" value="1"/>
</dbReference>
<evidence type="ECO:0000256" key="2">
    <source>
        <dbReference type="ARBA" id="ARBA00022448"/>
    </source>
</evidence>
<keyword evidence="5 7" id="KW-1133">Transmembrane helix</keyword>
<dbReference type="EMBL" id="BAAAQK010000009">
    <property type="protein sequence ID" value="GAA1851960.1"/>
    <property type="molecule type" value="Genomic_DNA"/>
</dbReference>
<feature type="transmembrane region" description="Helical" evidence="7">
    <location>
        <begin position="21"/>
        <end position="38"/>
    </location>
</feature>
<comment type="subcellular location">
    <subcellularLocation>
        <location evidence="1 7">Cell membrane</location>
        <topology evidence="1 7">Multi-pass membrane protein</topology>
    </subcellularLocation>
</comment>
<evidence type="ECO:0000259" key="8">
    <source>
        <dbReference type="PROSITE" id="PS50928"/>
    </source>
</evidence>
<dbReference type="Pfam" id="PF00528">
    <property type="entry name" value="BPD_transp_1"/>
    <property type="match status" value="1"/>
</dbReference>
<feature type="transmembrane region" description="Helical" evidence="7">
    <location>
        <begin position="245"/>
        <end position="267"/>
    </location>
</feature>
<dbReference type="RefSeq" id="WP_344417883.1">
    <property type="nucleotide sequence ID" value="NZ_BAAAQK010000009.1"/>
</dbReference>
<feature type="transmembrane region" description="Helical" evidence="7">
    <location>
        <begin position="113"/>
        <end position="134"/>
    </location>
</feature>
<sequence>MRSRRDRGLTGYVLRRLLQGVGVLWAAYTIAFVVLYLLPSDPVRIMLAGSGTEFANPDPAAVAALEAQYGFDKPVIVQYVTSLGRALTGDLGTSIQRSDEVTSMLAAALGHTAVLGGVAFGLALVGGLLLAIPAAFTRRPSVRQTLLGVPSVAVSVPTFWTGLLLTQVVSFQLGWVDVFDQHSVGALLLPAVTLAIPTSAYIAQVLSKSLLSTLREPYTEVIRSHGASEARIVLVSALRNASLPLLTMIGVIVGNLLAGSVVVEAVFARDGIGNMTFQAVAAQDIPVVMGVVLLAAAIFVVISIAVDLVYPLLDPRVMIREGDTPPAAAPIEVAADVTAAEPEVVRP</sequence>
<feature type="transmembrane region" description="Helical" evidence="7">
    <location>
        <begin position="185"/>
        <end position="206"/>
    </location>
</feature>
<feature type="domain" description="ABC transmembrane type-1" evidence="8">
    <location>
        <begin position="109"/>
        <end position="310"/>
    </location>
</feature>
<dbReference type="SUPFAM" id="SSF161098">
    <property type="entry name" value="MetI-like"/>
    <property type="match status" value="1"/>
</dbReference>
<comment type="similarity">
    <text evidence="7">Belongs to the binding-protein-dependent transport system permease family.</text>
</comment>
<keyword evidence="10" id="KW-1185">Reference proteome</keyword>
<proteinExistence type="inferred from homology"/>
<dbReference type="InterPro" id="IPR000515">
    <property type="entry name" value="MetI-like"/>
</dbReference>
<protein>
    <submittedName>
        <fullName evidence="9">ABC transporter permease</fullName>
    </submittedName>
</protein>
<dbReference type="Pfam" id="PF19300">
    <property type="entry name" value="BPD_transp_1_N"/>
    <property type="match status" value="1"/>
</dbReference>
<evidence type="ECO:0000313" key="9">
    <source>
        <dbReference type="EMBL" id="GAA1851960.1"/>
    </source>
</evidence>
<accession>A0ABN2N8H9</accession>
<evidence type="ECO:0000256" key="3">
    <source>
        <dbReference type="ARBA" id="ARBA00022475"/>
    </source>
</evidence>
<dbReference type="InterPro" id="IPR035906">
    <property type="entry name" value="MetI-like_sf"/>
</dbReference>
<organism evidence="9 10">
    <name type="scientific">Pseudonocardia ailaonensis</name>
    <dbReference type="NCBI Taxonomy" id="367279"/>
    <lineage>
        <taxon>Bacteria</taxon>
        <taxon>Bacillati</taxon>
        <taxon>Actinomycetota</taxon>
        <taxon>Actinomycetes</taxon>
        <taxon>Pseudonocardiales</taxon>
        <taxon>Pseudonocardiaceae</taxon>
        <taxon>Pseudonocardia</taxon>
    </lineage>
</organism>
<keyword evidence="4 7" id="KW-0812">Transmembrane</keyword>
<keyword evidence="3" id="KW-1003">Cell membrane</keyword>
<feature type="transmembrane region" description="Helical" evidence="7">
    <location>
        <begin position="287"/>
        <end position="310"/>
    </location>
</feature>
<evidence type="ECO:0000313" key="10">
    <source>
        <dbReference type="Proteomes" id="UP001500449"/>
    </source>
</evidence>
<dbReference type="Proteomes" id="UP001500449">
    <property type="component" value="Unassembled WGS sequence"/>
</dbReference>
<dbReference type="PANTHER" id="PTHR43163">
    <property type="entry name" value="DIPEPTIDE TRANSPORT SYSTEM PERMEASE PROTEIN DPPB-RELATED"/>
    <property type="match status" value="1"/>
</dbReference>
<feature type="transmembrane region" description="Helical" evidence="7">
    <location>
        <begin position="146"/>
        <end position="165"/>
    </location>
</feature>
<reference evidence="9 10" key="1">
    <citation type="journal article" date="2019" name="Int. J. Syst. Evol. Microbiol.">
        <title>The Global Catalogue of Microorganisms (GCM) 10K type strain sequencing project: providing services to taxonomists for standard genome sequencing and annotation.</title>
        <authorList>
            <consortium name="The Broad Institute Genomics Platform"/>
            <consortium name="The Broad Institute Genome Sequencing Center for Infectious Disease"/>
            <person name="Wu L."/>
            <person name="Ma J."/>
        </authorList>
    </citation>
    <scope>NUCLEOTIDE SEQUENCE [LARGE SCALE GENOMIC DNA]</scope>
    <source>
        <strain evidence="9 10">JCM 16009</strain>
    </source>
</reference>
<evidence type="ECO:0000256" key="6">
    <source>
        <dbReference type="ARBA" id="ARBA00023136"/>
    </source>
</evidence>
<evidence type="ECO:0000256" key="4">
    <source>
        <dbReference type="ARBA" id="ARBA00022692"/>
    </source>
</evidence>
<dbReference type="InterPro" id="IPR045621">
    <property type="entry name" value="BPD_transp_1_N"/>
</dbReference>
<evidence type="ECO:0000256" key="1">
    <source>
        <dbReference type="ARBA" id="ARBA00004651"/>
    </source>
</evidence>
<dbReference type="PROSITE" id="PS50928">
    <property type="entry name" value="ABC_TM1"/>
    <property type="match status" value="1"/>
</dbReference>
<gene>
    <name evidence="9" type="ORF">GCM10009836_34990</name>
</gene>
<name>A0ABN2N8H9_9PSEU</name>